<organism evidence="8 9">
    <name type="scientific">Arxiozyma heterogenica</name>
    <dbReference type="NCBI Taxonomy" id="278026"/>
    <lineage>
        <taxon>Eukaryota</taxon>
        <taxon>Fungi</taxon>
        <taxon>Dikarya</taxon>
        <taxon>Ascomycota</taxon>
        <taxon>Saccharomycotina</taxon>
        <taxon>Saccharomycetes</taxon>
        <taxon>Saccharomycetales</taxon>
        <taxon>Saccharomycetaceae</taxon>
        <taxon>Arxiozyma</taxon>
    </lineage>
</organism>
<accession>A0AAN7W6D6</accession>
<keyword evidence="9" id="KW-1185">Reference proteome</keyword>
<comment type="caution">
    <text evidence="8">The sequence shown here is derived from an EMBL/GenBank/DDBJ whole genome shotgun (WGS) entry which is preliminary data.</text>
</comment>
<gene>
    <name evidence="8" type="ORF">RI543_000201</name>
</gene>
<evidence type="ECO:0000256" key="7">
    <source>
        <dbReference type="SAM" id="MobiDB-lite"/>
    </source>
</evidence>
<feature type="compositionally biased region" description="Basic and acidic residues" evidence="7">
    <location>
        <begin position="28"/>
        <end position="40"/>
    </location>
</feature>
<evidence type="ECO:0000313" key="9">
    <source>
        <dbReference type="Proteomes" id="UP001306508"/>
    </source>
</evidence>
<dbReference type="Pfam" id="PF09135">
    <property type="entry name" value="Alb1"/>
    <property type="match status" value="1"/>
</dbReference>
<evidence type="ECO:0000256" key="5">
    <source>
        <dbReference type="ARBA" id="ARBA00022517"/>
    </source>
</evidence>
<feature type="region of interest" description="Disordered" evidence="7">
    <location>
        <begin position="1"/>
        <end position="48"/>
    </location>
</feature>
<sequence>MPSKNSINRPKLTTNLKSKAQKAGLKRSQREQRGDFKPARSSEQSKSGEIKSVALDLYFQNEKGKNDSDVVVKNGPITRKTLSKKRAKKIERNLKYAQQRKKELQILTDLQAKKDNEMDLDLDSIRNNNSNRNKNKILKKSKLSLIKDAMWNVLEDTQSIGNLSLSTSGQGTTLGGAWFP</sequence>
<dbReference type="InterPro" id="IPR022784">
    <property type="entry name" value="Ribosome_bgen_Alb1"/>
</dbReference>
<name>A0AAN7W6D6_9SACH</name>
<dbReference type="AlphaFoldDB" id="A0AAN7W6D6"/>
<dbReference type="EMBL" id="JAWIZZ010000006">
    <property type="protein sequence ID" value="KAK5782271.1"/>
    <property type="molecule type" value="Genomic_DNA"/>
</dbReference>
<evidence type="ECO:0000256" key="3">
    <source>
        <dbReference type="ARBA" id="ARBA00022448"/>
    </source>
</evidence>
<evidence type="ECO:0000256" key="6">
    <source>
        <dbReference type="ARBA" id="ARBA00023242"/>
    </source>
</evidence>
<evidence type="ECO:0000256" key="2">
    <source>
        <dbReference type="ARBA" id="ARBA00004496"/>
    </source>
</evidence>
<comment type="subcellular location">
    <subcellularLocation>
        <location evidence="2">Cytoplasm</location>
    </subcellularLocation>
    <subcellularLocation>
        <location evidence="1">Nucleus</location>
    </subcellularLocation>
</comment>
<evidence type="ECO:0000313" key="8">
    <source>
        <dbReference type="EMBL" id="KAK5782271.1"/>
    </source>
</evidence>
<keyword evidence="4" id="KW-0963">Cytoplasm</keyword>
<evidence type="ECO:0000256" key="1">
    <source>
        <dbReference type="ARBA" id="ARBA00004123"/>
    </source>
</evidence>
<keyword evidence="5" id="KW-0690">Ribosome biogenesis</keyword>
<keyword evidence="3" id="KW-0813">Transport</keyword>
<protein>
    <recommendedName>
        <fullName evidence="10">Ribosome biogenesis protein ALB1</fullName>
    </recommendedName>
</protein>
<feature type="compositionally biased region" description="Polar residues" evidence="7">
    <location>
        <begin position="1"/>
        <end position="18"/>
    </location>
</feature>
<keyword evidence="6" id="KW-0539">Nucleus</keyword>
<dbReference type="Proteomes" id="UP001306508">
    <property type="component" value="Unassembled WGS sequence"/>
</dbReference>
<proteinExistence type="predicted"/>
<evidence type="ECO:0000256" key="4">
    <source>
        <dbReference type="ARBA" id="ARBA00022490"/>
    </source>
</evidence>
<evidence type="ECO:0008006" key="10">
    <source>
        <dbReference type="Google" id="ProtNLM"/>
    </source>
</evidence>
<dbReference type="GO" id="GO:0042254">
    <property type="term" value="P:ribosome biogenesis"/>
    <property type="evidence" value="ECO:0007669"/>
    <property type="project" value="UniProtKB-KW"/>
</dbReference>
<reference evidence="9" key="1">
    <citation type="submission" date="2023-07" db="EMBL/GenBank/DDBJ databases">
        <title>A draft genome of Kazachstania heterogenica Y-27499.</title>
        <authorList>
            <person name="Donic C."/>
            <person name="Kralova J.S."/>
            <person name="Fidel L."/>
            <person name="Ben-Dor S."/>
            <person name="Jung S."/>
        </authorList>
    </citation>
    <scope>NUCLEOTIDE SEQUENCE [LARGE SCALE GENOMIC DNA]</scope>
    <source>
        <strain evidence="9">Y27499</strain>
    </source>
</reference>
<dbReference type="GO" id="GO:0005634">
    <property type="term" value="C:nucleus"/>
    <property type="evidence" value="ECO:0007669"/>
    <property type="project" value="UniProtKB-SubCell"/>
</dbReference>
<dbReference type="GO" id="GO:0005737">
    <property type="term" value="C:cytoplasm"/>
    <property type="evidence" value="ECO:0007669"/>
    <property type="project" value="UniProtKB-SubCell"/>
</dbReference>